<proteinExistence type="predicted"/>
<protein>
    <submittedName>
        <fullName evidence="1">Uncharacterized protein</fullName>
    </submittedName>
</protein>
<organism evidence="1 2">
    <name type="scientific">Citrobacter werkmanii</name>
    <dbReference type="NCBI Taxonomy" id="67827"/>
    <lineage>
        <taxon>Bacteria</taxon>
        <taxon>Pseudomonadati</taxon>
        <taxon>Pseudomonadota</taxon>
        <taxon>Gammaproteobacteria</taxon>
        <taxon>Enterobacterales</taxon>
        <taxon>Enterobacteriaceae</taxon>
        <taxon>Citrobacter</taxon>
        <taxon>Citrobacter freundii complex</taxon>
    </lineage>
</organism>
<dbReference type="RefSeq" id="WP_042307639.1">
    <property type="nucleotide sequence ID" value="NZ_CP019986.1"/>
</dbReference>
<dbReference type="EMBL" id="DACUGV010000001">
    <property type="protein sequence ID" value="HAT7590700.1"/>
    <property type="molecule type" value="Genomic_DNA"/>
</dbReference>
<evidence type="ECO:0000313" key="1">
    <source>
        <dbReference type="EMBL" id="HAT7590700.1"/>
    </source>
</evidence>
<accession>A0AA38DRI4</accession>
<dbReference type="AlphaFoldDB" id="A0AA38DRI4"/>
<comment type="caution">
    <text evidence="1">The sequence shown here is derived from an EMBL/GenBank/DDBJ whole genome shotgun (WGS) entry which is preliminary data.</text>
</comment>
<gene>
    <name evidence="1" type="ORF">JAW44_000391</name>
</gene>
<dbReference type="Proteomes" id="UP000867745">
    <property type="component" value="Unassembled WGS sequence"/>
</dbReference>
<reference evidence="1" key="1">
    <citation type="journal article" date="2018" name="Genome Biol.">
        <title>SKESA: strategic k-mer extension for scrupulous assemblies.</title>
        <authorList>
            <person name="Souvorov A."/>
            <person name="Agarwala R."/>
            <person name="Lipman D.J."/>
        </authorList>
    </citation>
    <scope>NUCLEOTIDE SEQUENCE</scope>
    <source>
        <strain evidence="1">RS189</strain>
    </source>
</reference>
<evidence type="ECO:0000313" key="2">
    <source>
        <dbReference type="Proteomes" id="UP000867745"/>
    </source>
</evidence>
<reference evidence="1" key="2">
    <citation type="submission" date="2020-11" db="EMBL/GenBank/DDBJ databases">
        <authorList>
            <consortium name="NCBI Pathogen Detection Project"/>
        </authorList>
    </citation>
    <scope>NUCLEOTIDE SEQUENCE</scope>
    <source>
        <strain evidence="1">RS189</strain>
    </source>
</reference>
<name>A0AA38DRI4_9ENTR</name>
<sequence length="84" mass="10045">MAYHIEILKFEETDEMAKYKFRPTSSKYSITDYGVFEINKKNGEVALLKQVTNDTKNVFYMRAMFKILTCWRKGYLPEKEEWAS</sequence>